<dbReference type="AlphaFoldDB" id="A0A1G7EHX1"/>
<keyword evidence="1" id="KW-0732">Signal</keyword>
<dbReference type="Gene3D" id="1.10.530.10">
    <property type="match status" value="1"/>
</dbReference>
<accession>A0A1G7EHX1</accession>
<dbReference type="SUPFAM" id="SSF53955">
    <property type="entry name" value="Lysozyme-like"/>
    <property type="match status" value="1"/>
</dbReference>
<evidence type="ECO:0000313" key="3">
    <source>
        <dbReference type="EMBL" id="SDE63272.1"/>
    </source>
</evidence>
<evidence type="ECO:0000256" key="1">
    <source>
        <dbReference type="SAM" id="SignalP"/>
    </source>
</evidence>
<feature type="signal peptide" evidence="1">
    <location>
        <begin position="1"/>
        <end position="24"/>
    </location>
</feature>
<evidence type="ECO:0000313" key="4">
    <source>
        <dbReference type="Proteomes" id="UP000198781"/>
    </source>
</evidence>
<organism evidence="3 4">
    <name type="scientific">Paracidovorax valerianellae</name>
    <dbReference type="NCBI Taxonomy" id="187868"/>
    <lineage>
        <taxon>Bacteria</taxon>
        <taxon>Pseudomonadati</taxon>
        <taxon>Pseudomonadota</taxon>
        <taxon>Betaproteobacteria</taxon>
        <taxon>Burkholderiales</taxon>
        <taxon>Comamonadaceae</taxon>
        <taxon>Paracidovorax</taxon>
    </lineage>
</organism>
<dbReference type="RefSeq" id="WP_092745967.1">
    <property type="nucleotide sequence ID" value="NZ_FMZC01000023.1"/>
</dbReference>
<dbReference type="EMBL" id="FMZC01000023">
    <property type="protein sequence ID" value="SDE63272.1"/>
    <property type="molecule type" value="Genomic_DNA"/>
</dbReference>
<dbReference type="InterPro" id="IPR023346">
    <property type="entry name" value="Lysozyme-like_dom_sf"/>
</dbReference>
<feature type="chain" id="PRO_5011483613" evidence="1">
    <location>
        <begin position="25"/>
        <end position="252"/>
    </location>
</feature>
<reference evidence="3 4" key="1">
    <citation type="submission" date="2016-10" db="EMBL/GenBank/DDBJ databases">
        <authorList>
            <person name="de Groot N.N."/>
        </authorList>
    </citation>
    <scope>NUCLEOTIDE SEQUENCE [LARGE SCALE GENOMIC DNA]</scope>
    <source>
        <strain evidence="3 4">DSM 16619</strain>
    </source>
</reference>
<gene>
    <name evidence="3" type="ORF">SAMN05192589_12331</name>
</gene>
<dbReference type="STRING" id="187868.SAMN05192589_12331"/>
<protein>
    <submittedName>
        <fullName evidence="3">Transglycosylase SLT domain-containing protein</fullName>
    </submittedName>
</protein>
<name>A0A1G7EHX1_9BURK</name>
<keyword evidence="4" id="KW-1185">Reference proteome</keyword>
<feature type="domain" description="Transglycosylase SLT" evidence="2">
    <location>
        <begin position="88"/>
        <end position="216"/>
    </location>
</feature>
<proteinExistence type="predicted"/>
<sequence>MQTMLPRRSVVLGLLAGMPACVMCAEPNGPWLPYRLEDVKRIEPTGVQISRTPTAAMRRIEPVVQDMFSASMVQSHPPKAYAVTAVRMGVPPWLLFGVALQESKLKFGERTLPYPWTLCVRGQGLRYADYPETLAALKGFIARRVTNIDIGAMQVNWHWHGDKLQQPERALDPYPNLAVGAQILRGHFEAGGNWRRAIALYHTGSDNTHETLSRGARYADQVLQRLVRMGVPVSALLHSVPRPSSEASRAQA</sequence>
<dbReference type="Pfam" id="PF01464">
    <property type="entry name" value="SLT"/>
    <property type="match status" value="1"/>
</dbReference>
<dbReference type="Proteomes" id="UP000198781">
    <property type="component" value="Unassembled WGS sequence"/>
</dbReference>
<evidence type="ECO:0000259" key="2">
    <source>
        <dbReference type="Pfam" id="PF01464"/>
    </source>
</evidence>
<dbReference type="InterPro" id="IPR008258">
    <property type="entry name" value="Transglycosylase_SLT_dom_1"/>
</dbReference>
<dbReference type="OrthoDB" id="5945995at2"/>